<evidence type="ECO:0000256" key="11">
    <source>
        <dbReference type="ARBA" id="ARBA00023303"/>
    </source>
</evidence>
<feature type="region of interest" description="Disordered" evidence="13">
    <location>
        <begin position="631"/>
        <end position="651"/>
    </location>
</feature>
<dbReference type="Pfam" id="PF00858">
    <property type="entry name" value="ASC"/>
    <property type="match status" value="2"/>
</dbReference>
<keyword evidence="9 14" id="KW-0472">Membrane</keyword>
<evidence type="ECO:0000256" key="14">
    <source>
        <dbReference type="SAM" id="Phobius"/>
    </source>
</evidence>
<accession>A0A553PF75</accession>
<evidence type="ECO:0000256" key="12">
    <source>
        <dbReference type="RuleBase" id="RU000679"/>
    </source>
</evidence>
<evidence type="ECO:0000256" key="7">
    <source>
        <dbReference type="ARBA" id="ARBA00023053"/>
    </source>
</evidence>
<gene>
    <name evidence="15" type="ORF">TCAL_15908</name>
</gene>
<evidence type="ECO:0000256" key="13">
    <source>
        <dbReference type="SAM" id="MobiDB-lite"/>
    </source>
</evidence>
<evidence type="ECO:0000256" key="1">
    <source>
        <dbReference type="ARBA" id="ARBA00004141"/>
    </source>
</evidence>
<name>A0A553PF75_TIGCA</name>
<evidence type="ECO:0000256" key="5">
    <source>
        <dbReference type="ARBA" id="ARBA00022692"/>
    </source>
</evidence>
<evidence type="ECO:0000313" key="15">
    <source>
        <dbReference type="EMBL" id="TRY76324.1"/>
    </source>
</evidence>
<keyword evidence="7" id="KW-0915">Sodium</keyword>
<dbReference type="Proteomes" id="UP000318571">
    <property type="component" value="Chromosome 5"/>
</dbReference>
<keyword evidence="5 12" id="KW-0812">Transmembrane</keyword>
<evidence type="ECO:0000256" key="10">
    <source>
        <dbReference type="ARBA" id="ARBA00023201"/>
    </source>
</evidence>
<dbReference type="Gene3D" id="1.10.287.770">
    <property type="entry name" value="YojJ-like"/>
    <property type="match status" value="1"/>
</dbReference>
<keyword evidence="3 12" id="KW-0813">Transport</keyword>
<evidence type="ECO:0000256" key="9">
    <source>
        <dbReference type="ARBA" id="ARBA00023136"/>
    </source>
</evidence>
<evidence type="ECO:0000256" key="8">
    <source>
        <dbReference type="ARBA" id="ARBA00023065"/>
    </source>
</evidence>
<evidence type="ECO:0000256" key="3">
    <source>
        <dbReference type="ARBA" id="ARBA00022448"/>
    </source>
</evidence>
<sequence length="739" mass="83229">MMSVNNHLGPVFRPSLAFLGGDQCAMDGNSPRGMTRPLLMAQSSDSNCSHLMANGWYPTTGSTERTQVKTPKRDGFSCKIENGHATPRGADIVKRSWTNFETFCNCTSLHGWKYLSTNVNKTLRIGWVCVVLASMGVASASLDHVFFPSVTLCNINQGRRSFFLQNGLNHDGSMLHSVLGQAYFGLKENLSDSQMEKLRALFSSEEVMRKGIFTDMMYMKTTSKEEAQTMPDIDQWQESQSFDFITDAGWYFKTLAAQEPGENNVLLASYGKTFKDTEQHTDLLPFFGTDYGLCSLVKPQISFNQTLSQLPFEVLMTNYTRTIKPGIQLGKENGLTLLLDAEVYDYAFSPQRGEGFKLAIHSHMDQPIMALKRCQCVPFFHTMAYNDYPRICSGTSLMCMNDILRDIGSHTHVKTNQSGQIVWKPCLFSCQDQSYTTSVTTSTFPNMHTFLRGPEFCLMLRKLKSSCQTSKNITLDEQYPNLCPLIGQFPQLCLTKTFGPKGEESYIEFFNASHENPLPEEDVLQVIFSDEMTLRQEALQLISLLHKYARENLLLANIYIKDPAVTMIKRDQKIPVIWFVANVGGILGLCMGCSLVTVFEVLHHFLLLFLKTGKRSVSKIQRTMRLASFNVNEPASSRRNRSRSTRRAAGGSPFFQKYSNSSFPLAGTTGSVDLIHVPNNHCSRNSNFLAVPLSRQRVEEGNSKTKTTTTTTLLRVNGDASHETWRSEVCRWTHRRTSV</sequence>
<dbReference type="EMBL" id="VCGU01000004">
    <property type="protein sequence ID" value="TRY76324.1"/>
    <property type="molecule type" value="Genomic_DNA"/>
</dbReference>
<dbReference type="GO" id="GO:0015280">
    <property type="term" value="F:ligand-gated sodium channel activity"/>
    <property type="evidence" value="ECO:0007669"/>
    <property type="project" value="TreeGrafter"/>
</dbReference>
<dbReference type="GO" id="GO:0005886">
    <property type="term" value="C:plasma membrane"/>
    <property type="evidence" value="ECO:0007669"/>
    <property type="project" value="TreeGrafter"/>
</dbReference>
<comment type="similarity">
    <text evidence="2 12">Belongs to the amiloride-sensitive sodium channel (TC 1.A.6) family.</text>
</comment>
<evidence type="ECO:0000256" key="4">
    <source>
        <dbReference type="ARBA" id="ARBA00022461"/>
    </source>
</evidence>
<comment type="caution">
    <text evidence="15">The sequence shown here is derived from an EMBL/GenBank/DDBJ whole genome shotgun (WGS) entry which is preliminary data.</text>
</comment>
<feature type="transmembrane region" description="Helical" evidence="14">
    <location>
        <begin position="577"/>
        <end position="610"/>
    </location>
</feature>
<evidence type="ECO:0000256" key="6">
    <source>
        <dbReference type="ARBA" id="ARBA00022989"/>
    </source>
</evidence>
<proteinExistence type="inferred from homology"/>
<dbReference type="PRINTS" id="PR01078">
    <property type="entry name" value="AMINACHANNEL"/>
</dbReference>
<keyword evidence="10 12" id="KW-0739">Sodium transport</keyword>
<evidence type="ECO:0000256" key="2">
    <source>
        <dbReference type="ARBA" id="ARBA00007193"/>
    </source>
</evidence>
<keyword evidence="8 12" id="KW-0406">Ion transport</keyword>
<dbReference type="AlphaFoldDB" id="A0A553PF75"/>
<protein>
    <submittedName>
        <fullName evidence="15">Uncharacterized protein</fullName>
    </submittedName>
</protein>
<organism evidence="15 16">
    <name type="scientific">Tigriopus californicus</name>
    <name type="common">Marine copepod</name>
    <dbReference type="NCBI Taxonomy" id="6832"/>
    <lineage>
        <taxon>Eukaryota</taxon>
        <taxon>Metazoa</taxon>
        <taxon>Ecdysozoa</taxon>
        <taxon>Arthropoda</taxon>
        <taxon>Crustacea</taxon>
        <taxon>Multicrustacea</taxon>
        <taxon>Hexanauplia</taxon>
        <taxon>Copepoda</taxon>
        <taxon>Harpacticoida</taxon>
        <taxon>Harpacticidae</taxon>
        <taxon>Tigriopus</taxon>
    </lineage>
</organism>
<evidence type="ECO:0000313" key="16">
    <source>
        <dbReference type="Proteomes" id="UP000318571"/>
    </source>
</evidence>
<comment type="subcellular location">
    <subcellularLocation>
        <location evidence="1">Membrane</location>
        <topology evidence="1">Multi-pass membrane protein</topology>
    </subcellularLocation>
</comment>
<keyword evidence="6 14" id="KW-1133">Transmembrane helix</keyword>
<dbReference type="InterPro" id="IPR001873">
    <property type="entry name" value="ENaC"/>
</dbReference>
<dbReference type="PANTHER" id="PTHR11690">
    <property type="entry name" value="AMILORIDE-SENSITIVE SODIUM CHANNEL-RELATED"/>
    <property type="match status" value="1"/>
</dbReference>
<keyword evidence="4 12" id="KW-0894">Sodium channel</keyword>
<keyword evidence="16" id="KW-1185">Reference proteome</keyword>
<reference evidence="15 16" key="1">
    <citation type="journal article" date="2018" name="Nat. Ecol. Evol.">
        <title>Genomic signatures of mitonuclear coevolution across populations of Tigriopus californicus.</title>
        <authorList>
            <person name="Barreto F.S."/>
            <person name="Watson E.T."/>
            <person name="Lima T.G."/>
            <person name="Willett C.S."/>
            <person name="Edmands S."/>
            <person name="Li W."/>
            <person name="Burton R.S."/>
        </authorList>
    </citation>
    <scope>NUCLEOTIDE SEQUENCE [LARGE SCALE GENOMIC DNA]</scope>
    <source>
        <strain evidence="15 16">San Diego</strain>
    </source>
</reference>
<keyword evidence="11 12" id="KW-0407">Ion channel</keyword>